<dbReference type="PROSITE" id="PS51347">
    <property type="entry name" value="PHOSPHOTRIESTERASE_2"/>
    <property type="match status" value="1"/>
</dbReference>
<evidence type="ECO:0000313" key="7">
    <source>
        <dbReference type="Proteomes" id="UP000260773"/>
    </source>
</evidence>
<evidence type="ECO:0000256" key="3">
    <source>
        <dbReference type="PIRSR" id="PIRSR601559-50"/>
    </source>
</evidence>
<feature type="binding site" evidence="4">
    <location>
        <position position="170"/>
    </location>
    <ligand>
        <name>Zn(2+)</name>
        <dbReference type="ChEBI" id="CHEBI:29105"/>
        <label>2</label>
    </ligand>
</feature>
<protein>
    <recommendedName>
        <fullName evidence="8">Phosphotriesterase</fullName>
    </recommendedName>
</protein>
<dbReference type="GO" id="GO:0016788">
    <property type="term" value="F:hydrolase activity, acting on ester bonds"/>
    <property type="evidence" value="ECO:0007669"/>
    <property type="project" value="InterPro"/>
</dbReference>
<comment type="similarity">
    <text evidence="5">Belongs to the metallo-dependent hydrolases superfamily. Phosphotriesterase family.</text>
</comment>
<dbReference type="GO" id="GO:0008270">
    <property type="term" value="F:zinc ion binding"/>
    <property type="evidence" value="ECO:0007669"/>
    <property type="project" value="InterPro"/>
</dbReference>
<feature type="binding site" evidence="4">
    <location>
        <position position="24"/>
    </location>
    <ligand>
        <name>Zn(2+)</name>
        <dbReference type="ChEBI" id="CHEBI:29105"/>
        <label>1</label>
    </ligand>
</feature>
<comment type="caution">
    <text evidence="6">The sequence shown here is derived from an EMBL/GenBank/DDBJ whole genome shotgun (WGS) entry which is preliminary data.</text>
</comment>
<proteinExistence type="inferred from homology"/>
<feature type="binding site" description="via carbamate group" evidence="4">
    <location>
        <position position="137"/>
    </location>
    <ligand>
        <name>Zn(2+)</name>
        <dbReference type="ChEBI" id="CHEBI:29105"/>
        <label>1</label>
    </ligand>
</feature>
<name>A0A3E2TNL2_9FIRM</name>
<feature type="binding site" description="via carbamate group" evidence="4">
    <location>
        <position position="137"/>
    </location>
    <ligand>
        <name>Zn(2+)</name>
        <dbReference type="ChEBI" id="CHEBI:29105"/>
        <label>2</label>
    </ligand>
</feature>
<comment type="cofactor">
    <cofactor evidence="4">
        <name>a divalent metal cation</name>
        <dbReference type="ChEBI" id="CHEBI:60240"/>
    </cofactor>
    <text evidence="4">Binds 2 divalent metal cations per subunit.</text>
</comment>
<evidence type="ECO:0000256" key="2">
    <source>
        <dbReference type="ARBA" id="ARBA00022801"/>
    </source>
</evidence>
<evidence type="ECO:0000313" key="6">
    <source>
        <dbReference type="EMBL" id="RGB79921.1"/>
    </source>
</evidence>
<feature type="binding site" evidence="4">
    <location>
        <position position="199"/>
    </location>
    <ligand>
        <name>Zn(2+)</name>
        <dbReference type="ChEBI" id="CHEBI:29105"/>
        <label>2</label>
    </ligand>
</feature>
<sequence>MSVVQTLNGAIDSSEMGYTLSHEHIFVHDEGLVSNFPSVWNEEFVIQKSREKIIQAYEAGVRTILDASVLGNGRNVAFLKKAMQGLPMNIIVCTGTFYKTELPGFFMSQDIDVMTKLFVKDITEGIGDTGVKAAVVKACTDYPGVTFGVEKALRAAARAHLETGAVLHTHAHAPTQQGLAQQKIFKEEGVDLSKVYIGHAINSDDMDYLHGLLDQGSFIGFDRWAAGPLPPVKGMPEHPPVTREKAVNVLAKLLSQGYEDQILIGNDACCWQTVVRFETEENSPELYTNSYLIFVNEVSKMLLEAGVTERQLHKMTVDNPRRLFECNAQ</sequence>
<keyword evidence="1 4" id="KW-0479">Metal-binding</keyword>
<keyword evidence="2" id="KW-0378">Hydrolase</keyword>
<dbReference type="PANTHER" id="PTHR10819">
    <property type="entry name" value="PHOSPHOTRIESTERASE-RELATED"/>
    <property type="match status" value="1"/>
</dbReference>
<evidence type="ECO:0000256" key="4">
    <source>
        <dbReference type="PIRSR" id="PIRSR601559-51"/>
    </source>
</evidence>
<gene>
    <name evidence="6" type="ORF">DW070_08295</name>
</gene>
<dbReference type="PANTHER" id="PTHR10819:SF3">
    <property type="entry name" value="PHOSPHOTRIESTERASE-RELATED PROTEIN"/>
    <property type="match status" value="1"/>
</dbReference>
<feature type="binding site" evidence="4">
    <location>
        <position position="267"/>
    </location>
    <ligand>
        <name>Zn(2+)</name>
        <dbReference type="ChEBI" id="CHEBI:29105"/>
        <label>1</label>
    </ligand>
</feature>
<dbReference type="InterPro" id="IPR001559">
    <property type="entry name" value="Phosphotriesterase"/>
</dbReference>
<dbReference type="InterPro" id="IPR017947">
    <property type="entry name" value="AryldialkylPase_Zn-BS"/>
</dbReference>
<dbReference type="Proteomes" id="UP000260773">
    <property type="component" value="Unassembled WGS sequence"/>
</dbReference>
<dbReference type="InterPro" id="IPR032466">
    <property type="entry name" value="Metal_Hydrolase"/>
</dbReference>
<feature type="modified residue" description="N6-carboxylysine" evidence="3 5">
    <location>
        <position position="137"/>
    </location>
</feature>
<accession>A0A3E2TNL2</accession>
<dbReference type="Pfam" id="PF02126">
    <property type="entry name" value="PTE"/>
    <property type="match status" value="1"/>
</dbReference>
<dbReference type="Gene3D" id="3.20.20.140">
    <property type="entry name" value="Metal-dependent hydrolases"/>
    <property type="match status" value="1"/>
</dbReference>
<evidence type="ECO:0000256" key="1">
    <source>
        <dbReference type="ARBA" id="ARBA00022723"/>
    </source>
</evidence>
<evidence type="ECO:0008006" key="8">
    <source>
        <dbReference type="Google" id="ProtNLM"/>
    </source>
</evidence>
<dbReference type="AlphaFoldDB" id="A0A3E2TNL2"/>
<feature type="binding site" evidence="4">
    <location>
        <position position="22"/>
    </location>
    <ligand>
        <name>Zn(2+)</name>
        <dbReference type="ChEBI" id="CHEBI:29105"/>
        <label>1</label>
    </ligand>
</feature>
<evidence type="ECO:0000256" key="5">
    <source>
        <dbReference type="PROSITE-ProRule" id="PRU00679"/>
    </source>
</evidence>
<organism evidence="6 7">
    <name type="scientific">Coprococcus catus</name>
    <dbReference type="NCBI Taxonomy" id="116085"/>
    <lineage>
        <taxon>Bacteria</taxon>
        <taxon>Bacillati</taxon>
        <taxon>Bacillota</taxon>
        <taxon>Clostridia</taxon>
        <taxon>Lachnospirales</taxon>
        <taxon>Lachnospiraceae</taxon>
        <taxon>Coprococcus</taxon>
    </lineage>
</organism>
<dbReference type="PROSITE" id="PS01322">
    <property type="entry name" value="PHOSPHOTRIESTERASE_1"/>
    <property type="match status" value="1"/>
</dbReference>
<dbReference type="SUPFAM" id="SSF51556">
    <property type="entry name" value="Metallo-dependent hydrolases"/>
    <property type="match status" value="1"/>
</dbReference>
<dbReference type="EMBL" id="QVEP01000016">
    <property type="protein sequence ID" value="RGB79921.1"/>
    <property type="molecule type" value="Genomic_DNA"/>
</dbReference>
<reference evidence="6 7" key="1">
    <citation type="submission" date="2018-08" db="EMBL/GenBank/DDBJ databases">
        <title>A genome reference for cultivated species of the human gut microbiota.</title>
        <authorList>
            <person name="Zou Y."/>
            <person name="Xue W."/>
            <person name="Luo G."/>
        </authorList>
    </citation>
    <scope>NUCLEOTIDE SEQUENCE [LARGE SCALE GENOMIC DNA]</scope>
    <source>
        <strain evidence="6 7">AF45-17</strain>
    </source>
</reference>